<comment type="subcellular location">
    <subcellularLocation>
        <location evidence="1">Cytoplasm</location>
    </subcellularLocation>
</comment>
<dbReference type="SUPFAM" id="SSF48371">
    <property type="entry name" value="ARM repeat"/>
    <property type="match status" value="1"/>
</dbReference>
<gene>
    <name evidence="5" type="primary">NMD5</name>
    <name evidence="5" type="ORF">AWJ20_1183</name>
</gene>
<dbReference type="RefSeq" id="XP_018735382.1">
    <property type="nucleotide sequence ID" value="XM_018878038.1"/>
</dbReference>
<evidence type="ECO:0000313" key="6">
    <source>
        <dbReference type="Proteomes" id="UP000189580"/>
    </source>
</evidence>
<keyword evidence="3" id="KW-0653">Protein transport</keyword>
<evidence type="ECO:0000313" key="5">
    <source>
        <dbReference type="EMBL" id="ANB12905.1"/>
    </source>
</evidence>
<keyword evidence="3" id="KW-0813">Transport</keyword>
<name>A0A167DGX5_9ASCO</name>
<dbReference type="KEGG" id="slb:AWJ20_1183"/>
<sequence>MFLDNFAPEILKAYFEQIQLWIEKRTWLGRASLYNILSFFEECVGIKSTWLLLKPHSEVLISHVVFPLLCPSDADLETFEEEPEEYIHERIDIFEESPTADVAATNFLLKLVRKRRKTVFTPTLQFIQTVVASHIANQGDLELSRKKEGALRMLGAISYIVLSKQSPIVDQMESFLVQYVFPDFHSAYGFLRARACEFLNRYADTAFSNEENVSVAYQSVLKCMTDEHLPVQVEAALALQPMIRHENVRAALSTRIPEVMQLLLDLANKIDIDALSGVMEEFVEVFSEQLTPFSVQLATQLRDQFMRIAGELLEKYNAGPEDVSNLDDVASEEKTMAALGILNTLTSLLLALDNASDIVLKLEDVFMPIFAAVLGNELSEFYNEIWSLAENITFTIKTISPNMWQVYKLVHKSLRDFGFDYIEDALPCLSNYIQYGAEALVADGENLGLMYEVIEQVMVDTESLGATDRTVACNLTIRLLTAVRGQIDAYVPRFLELVVSRLQSNEPALKNIAYKVHLLEVVIASLYYNAQATLVFLESKGFTQGFFTLWFESMESFSRVQDKKVSILALLAIFALPDEQIPAAIHGNLSQLSKGLVSIVATLPAAVENKEKLAKEYDSIDAYDDFSDGAYEDEEWGGDDDELAQGHEDADGNVDDVEDAEYVSYLESELAAKHDDSDFFEKGNELEEELFEETPLDPVNAYVAFRDTLLALNQNNQPRYQLLTNEYNEQDKAVVDKTFELASRTENKLNQQPKH</sequence>
<evidence type="ECO:0000256" key="4">
    <source>
        <dbReference type="SAM" id="MobiDB-lite"/>
    </source>
</evidence>
<dbReference type="GeneID" id="30032957"/>
<evidence type="ECO:0000256" key="3">
    <source>
        <dbReference type="ARBA" id="ARBA00022927"/>
    </source>
</evidence>
<dbReference type="GO" id="GO:0005635">
    <property type="term" value="C:nuclear envelope"/>
    <property type="evidence" value="ECO:0007669"/>
    <property type="project" value="TreeGrafter"/>
</dbReference>
<dbReference type="GO" id="GO:0005829">
    <property type="term" value="C:cytosol"/>
    <property type="evidence" value="ECO:0007669"/>
    <property type="project" value="TreeGrafter"/>
</dbReference>
<dbReference type="Proteomes" id="UP000189580">
    <property type="component" value="Chromosome a"/>
</dbReference>
<dbReference type="PANTHER" id="PTHR10997">
    <property type="entry name" value="IMPORTIN-7, 8, 11"/>
    <property type="match status" value="1"/>
</dbReference>
<protein>
    <submittedName>
        <fullName evidence="5">Nmd5p</fullName>
    </submittedName>
</protein>
<proteinExistence type="predicted"/>
<evidence type="ECO:0000256" key="1">
    <source>
        <dbReference type="ARBA" id="ARBA00004496"/>
    </source>
</evidence>
<dbReference type="InterPro" id="IPR016024">
    <property type="entry name" value="ARM-type_fold"/>
</dbReference>
<evidence type="ECO:0000256" key="2">
    <source>
        <dbReference type="ARBA" id="ARBA00022490"/>
    </source>
</evidence>
<keyword evidence="2" id="KW-0963">Cytoplasm</keyword>
<organism evidence="5 6">
    <name type="scientific">Sugiyamaella lignohabitans</name>
    <dbReference type="NCBI Taxonomy" id="796027"/>
    <lineage>
        <taxon>Eukaryota</taxon>
        <taxon>Fungi</taxon>
        <taxon>Dikarya</taxon>
        <taxon>Ascomycota</taxon>
        <taxon>Saccharomycotina</taxon>
        <taxon>Dipodascomycetes</taxon>
        <taxon>Dipodascales</taxon>
        <taxon>Trichomonascaceae</taxon>
        <taxon>Sugiyamaella</taxon>
    </lineage>
</organism>
<keyword evidence="6" id="KW-1185">Reference proteome</keyword>
<feature type="compositionally biased region" description="Acidic residues" evidence="4">
    <location>
        <begin position="631"/>
        <end position="643"/>
    </location>
</feature>
<dbReference type="OrthoDB" id="760868at2759"/>
<dbReference type="GO" id="GO:0006606">
    <property type="term" value="P:protein import into nucleus"/>
    <property type="evidence" value="ECO:0007669"/>
    <property type="project" value="TreeGrafter"/>
</dbReference>
<feature type="region of interest" description="Disordered" evidence="4">
    <location>
        <begin position="631"/>
        <end position="653"/>
    </location>
</feature>
<dbReference type="PANTHER" id="PTHR10997:SF18">
    <property type="entry name" value="D-IMPORTIN 7_RANBP7"/>
    <property type="match status" value="1"/>
</dbReference>
<reference evidence="5 6" key="1">
    <citation type="submission" date="2016-02" db="EMBL/GenBank/DDBJ databases">
        <title>Complete genome sequence and transcriptome regulation of the pentose utilising yeast Sugiyamaella lignohabitans.</title>
        <authorList>
            <person name="Bellasio M."/>
            <person name="Peymann A."/>
            <person name="Valli M."/>
            <person name="Sipitzky M."/>
            <person name="Graf A."/>
            <person name="Sauer M."/>
            <person name="Marx H."/>
            <person name="Mattanovich D."/>
        </authorList>
    </citation>
    <scope>NUCLEOTIDE SEQUENCE [LARGE SCALE GENOMIC DNA]</scope>
    <source>
        <strain evidence="5 6">CBS 10342</strain>
    </source>
</reference>
<dbReference type="InterPro" id="IPR011989">
    <property type="entry name" value="ARM-like"/>
</dbReference>
<dbReference type="AlphaFoldDB" id="A0A167DGX5"/>
<dbReference type="Gene3D" id="1.25.10.10">
    <property type="entry name" value="Leucine-rich Repeat Variant"/>
    <property type="match status" value="1"/>
</dbReference>
<accession>A0A167DGX5</accession>
<dbReference type="EMBL" id="CP014501">
    <property type="protein sequence ID" value="ANB12905.1"/>
    <property type="molecule type" value="Genomic_DNA"/>
</dbReference>